<dbReference type="AlphaFoldDB" id="A0A8S3Z3W0"/>
<dbReference type="PANTHER" id="PTHR22993:SF27">
    <property type="entry name" value="ENDONUCLEASE 8-LIKE 1"/>
    <property type="match status" value="1"/>
</dbReference>
<dbReference type="EMBL" id="CAJHNH020001064">
    <property type="protein sequence ID" value="CAG5121336.1"/>
    <property type="molecule type" value="Genomic_DNA"/>
</dbReference>
<sequence length="214" mass="24120">MPEGPELHLTMLSINKLCKDVIFSGTVVRNPIHKCAEVTWDQEMYTIRAESRGKELLLHLQEVSGGSNRTSVTDKVLRSMSILFTFGMSGKFAFTPAQELLKHSHLSFITKEAPQMAVSFVDPRRFGRWVEGGTWSTDRGPCVIQDYDNFVKNILANLQHPAFKRPVCEVLLDQQFFNGIGNYLRAEILYRCQVPPFVAANTVLQLQDGGTQIS</sequence>
<evidence type="ECO:0000259" key="1">
    <source>
        <dbReference type="PROSITE" id="PS51068"/>
    </source>
</evidence>
<dbReference type="PROSITE" id="PS51068">
    <property type="entry name" value="FPG_CAT"/>
    <property type="match status" value="1"/>
</dbReference>
<dbReference type="InterPro" id="IPR035937">
    <property type="entry name" value="FPG_N"/>
</dbReference>
<proteinExistence type="predicted"/>
<dbReference type="Pfam" id="PF01149">
    <property type="entry name" value="Fapy_DNA_glyco"/>
    <property type="match status" value="1"/>
</dbReference>
<dbReference type="Gene3D" id="1.10.8.50">
    <property type="match status" value="1"/>
</dbReference>
<dbReference type="GO" id="GO:0008270">
    <property type="term" value="F:zinc ion binding"/>
    <property type="evidence" value="ECO:0007669"/>
    <property type="project" value="InterPro"/>
</dbReference>
<evidence type="ECO:0000313" key="2">
    <source>
        <dbReference type="EMBL" id="CAG5121336.1"/>
    </source>
</evidence>
<dbReference type="SUPFAM" id="SSF46946">
    <property type="entry name" value="S13-like H2TH domain"/>
    <property type="match status" value="1"/>
</dbReference>
<protein>
    <recommendedName>
        <fullName evidence="1">Formamidopyrimidine-DNA glycosylase catalytic domain-containing protein</fullName>
    </recommendedName>
</protein>
<organism evidence="2 3">
    <name type="scientific">Candidula unifasciata</name>
    <dbReference type="NCBI Taxonomy" id="100452"/>
    <lineage>
        <taxon>Eukaryota</taxon>
        <taxon>Metazoa</taxon>
        <taxon>Spiralia</taxon>
        <taxon>Lophotrochozoa</taxon>
        <taxon>Mollusca</taxon>
        <taxon>Gastropoda</taxon>
        <taxon>Heterobranchia</taxon>
        <taxon>Euthyneura</taxon>
        <taxon>Panpulmonata</taxon>
        <taxon>Eupulmonata</taxon>
        <taxon>Stylommatophora</taxon>
        <taxon>Helicina</taxon>
        <taxon>Helicoidea</taxon>
        <taxon>Geomitridae</taxon>
        <taxon>Candidula</taxon>
    </lineage>
</organism>
<dbReference type="InterPro" id="IPR012319">
    <property type="entry name" value="FPG_cat"/>
</dbReference>
<comment type="caution">
    <text evidence="2">The sequence shown here is derived from an EMBL/GenBank/DDBJ whole genome shotgun (WGS) entry which is preliminary data.</text>
</comment>
<dbReference type="Proteomes" id="UP000678393">
    <property type="component" value="Unassembled WGS sequence"/>
</dbReference>
<dbReference type="GO" id="GO:0003676">
    <property type="term" value="F:nucleic acid binding"/>
    <property type="evidence" value="ECO:0007669"/>
    <property type="project" value="InterPro"/>
</dbReference>
<dbReference type="PANTHER" id="PTHR22993">
    <property type="entry name" value="FORMAMIDOPYRIMIDINE-DNA GLYCOSYLASE"/>
    <property type="match status" value="1"/>
</dbReference>
<dbReference type="GO" id="GO:0003906">
    <property type="term" value="F:DNA-(apurinic or apyrimidinic site) endonuclease activity"/>
    <property type="evidence" value="ECO:0007669"/>
    <property type="project" value="InterPro"/>
</dbReference>
<feature type="non-terminal residue" evidence="2">
    <location>
        <position position="1"/>
    </location>
</feature>
<dbReference type="GO" id="GO:0005634">
    <property type="term" value="C:nucleus"/>
    <property type="evidence" value="ECO:0007669"/>
    <property type="project" value="TreeGrafter"/>
</dbReference>
<evidence type="ECO:0000313" key="3">
    <source>
        <dbReference type="Proteomes" id="UP000678393"/>
    </source>
</evidence>
<dbReference type="OrthoDB" id="6260718at2759"/>
<reference evidence="2" key="1">
    <citation type="submission" date="2021-04" db="EMBL/GenBank/DDBJ databases">
        <authorList>
            <consortium name="Molecular Ecology Group"/>
        </authorList>
    </citation>
    <scope>NUCLEOTIDE SEQUENCE</scope>
</reference>
<dbReference type="Gene3D" id="3.20.190.10">
    <property type="entry name" value="MutM-like, N-terminal"/>
    <property type="match status" value="1"/>
</dbReference>
<dbReference type="SUPFAM" id="SSF81624">
    <property type="entry name" value="N-terminal domain of MutM-like DNA repair proteins"/>
    <property type="match status" value="1"/>
</dbReference>
<name>A0A8S3Z3W0_9EUPU</name>
<gene>
    <name evidence="2" type="ORF">CUNI_LOCUS6894</name>
</gene>
<dbReference type="GO" id="GO:0019104">
    <property type="term" value="F:DNA N-glycosylase activity"/>
    <property type="evidence" value="ECO:0007669"/>
    <property type="project" value="InterPro"/>
</dbReference>
<dbReference type="GO" id="GO:0006284">
    <property type="term" value="P:base-excision repair"/>
    <property type="evidence" value="ECO:0007669"/>
    <property type="project" value="InterPro"/>
</dbReference>
<dbReference type="SMART" id="SM00898">
    <property type="entry name" value="Fapy_DNA_glyco"/>
    <property type="match status" value="1"/>
</dbReference>
<dbReference type="InterPro" id="IPR010979">
    <property type="entry name" value="Ribosomal_uS13-like_H2TH"/>
</dbReference>
<feature type="domain" description="Formamidopyrimidine-DNA glycosylase catalytic" evidence="1">
    <location>
        <begin position="2"/>
        <end position="127"/>
    </location>
</feature>
<keyword evidence="3" id="KW-1185">Reference proteome</keyword>
<accession>A0A8S3Z3W0</accession>